<evidence type="ECO:0000313" key="2">
    <source>
        <dbReference type="Proteomes" id="UP000198924"/>
    </source>
</evidence>
<dbReference type="Proteomes" id="UP000198924">
    <property type="component" value="Unassembled WGS sequence"/>
</dbReference>
<evidence type="ECO:0000313" key="1">
    <source>
        <dbReference type="EMBL" id="SFK52270.1"/>
    </source>
</evidence>
<protein>
    <submittedName>
        <fullName evidence="1">Uncharacterized protein</fullName>
    </submittedName>
</protein>
<sequence>MVNKCKFLLTHIVKEVAVDLLLDSKPFLLKVFFTHNAALNNKKFQRADADGFKYCFR</sequence>
<proteinExistence type="predicted"/>
<accession>A0A1I4A7W6</accession>
<name>A0A1I4A7W6_9GAMM</name>
<gene>
    <name evidence="1" type="ORF">SAMN04488079_11365</name>
</gene>
<dbReference type="AlphaFoldDB" id="A0A1I4A7W6"/>
<reference evidence="2" key="1">
    <citation type="submission" date="2016-10" db="EMBL/GenBank/DDBJ databases">
        <authorList>
            <person name="Varghese N."/>
            <person name="Submissions S."/>
        </authorList>
    </citation>
    <scope>NUCLEOTIDE SEQUENCE [LARGE SCALE GENOMIC DNA]</scope>
    <source>
        <strain evidence="2">DSM 11578</strain>
    </source>
</reference>
<organism evidence="1 2">
    <name type="scientific">Methylophaga sulfidovorans</name>
    <dbReference type="NCBI Taxonomy" id="45496"/>
    <lineage>
        <taxon>Bacteria</taxon>
        <taxon>Pseudomonadati</taxon>
        <taxon>Pseudomonadota</taxon>
        <taxon>Gammaproteobacteria</taxon>
        <taxon>Thiotrichales</taxon>
        <taxon>Piscirickettsiaceae</taxon>
        <taxon>Methylophaga</taxon>
    </lineage>
</organism>
<dbReference type="EMBL" id="FOSH01000013">
    <property type="protein sequence ID" value="SFK52270.1"/>
    <property type="molecule type" value="Genomic_DNA"/>
</dbReference>
<keyword evidence="2" id="KW-1185">Reference proteome</keyword>